<feature type="compositionally biased region" description="Polar residues" evidence="7">
    <location>
        <begin position="524"/>
        <end position="539"/>
    </location>
</feature>
<feature type="compositionally biased region" description="Polar residues" evidence="7">
    <location>
        <begin position="420"/>
        <end position="448"/>
    </location>
</feature>
<dbReference type="CDD" id="cd16510">
    <property type="entry name" value="RING-HC_IAPs"/>
    <property type="match status" value="1"/>
</dbReference>
<reference evidence="9" key="1">
    <citation type="submission" date="2013-09" db="EMBL/GenBank/DDBJ databases">
        <title>Molecular cloning and expression of IAP in Exopalaemon carinicauda.</title>
        <authorList>
            <person name="Ren H."/>
        </authorList>
    </citation>
    <scope>NUCLEOTIDE SEQUENCE</scope>
</reference>
<sequence length="665" mass="74030">MVQKVKCFTCFLVVDASELKPSDDILKLHKEKRPECRFILRTEPGLNARSKKFLSYDSLRYEKERLETFIEWPIPWLSPEDLAADGFYYLRTNDHCACVFCRGIVGAWEVGDTPRGEHTRHFPHCPFIRGQPVGNVPLKHSEILDKLPLDGEECPLPPPRCENARDKSVPSTTGSNSGRHMPGSYPECKGPVRNNNINYDEIGLRQYSGPKRKDYVTFESRLKSYSKWPERVEQKPKEMAEAGFFYCGLSDHVRCFHCGNGLRNWENDDKPWDEHARWYPNCNFVLLSKGQEFIDKVRRENPPYLRSAAVKGSKPQKVTVSSGKFKPISESDLDPLMESDIIKAVKDMGFGLDKIRVALRSKLEQTGMPFLGLEPCIEAVLQVMEDETRQQLQGASSTTVEDEAVSRQSDKIQTLHEESQGVSSEATSSTAGTVNEPSQSFDVTSTPAVLSPPESPVVDQPSEVAVQPVTTSSEPLSAVVPTPSTSTSSVLVEQSVSSTVTGAPTGVESMEVDEEPSEPMESQDVVTSQRPVSQPENSPGTVIAMQEADERINAADEVLKPIRSGPSSIEAKSEKRDTSQETSERHASPVGKESLSTSQQSHKDIAEELERIRESRICKICMDAEMDVVFLPCTHMATCSKCAVTMEQCPICRDGIKYTIKPIFS</sequence>
<dbReference type="GO" id="GO:0005737">
    <property type="term" value="C:cytoplasm"/>
    <property type="evidence" value="ECO:0007669"/>
    <property type="project" value="TreeGrafter"/>
</dbReference>
<feature type="compositionally biased region" description="Basic and acidic residues" evidence="7">
    <location>
        <begin position="404"/>
        <end position="419"/>
    </location>
</feature>
<keyword evidence="5" id="KW-0862">Zinc</keyword>
<dbReference type="GO" id="GO:0006915">
    <property type="term" value="P:apoptotic process"/>
    <property type="evidence" value="ECO:0007669"/>
    <property type="project" value="UniProtKB-KW"/>
</dbReference>
<dbReference type="GO" id="GO:0061630">
    <property type="term" value="F:ubiquitin protein ligase activity"/>
    <property type="evidence" value="ECO:0007669"/>
    <property type="project" value="TreeGrafter"/>
</dbReference>
<dbReference type="SMART" id="SM00184">
    <property type="entry name" value="RING"/>
    <property type="match status" value="1"/>
</dbReference>
<evidence type="ECO:0000256" key="5">
    <source>
        <dbReference type="ARBA" id="ARBA00022833"/>
    </source>
</evidence>
<evidence type="ECO:0000313" key="9">
    <source>
        <dbReference type="EMBL" id="AHC55308.1"/>
    </source>
</evidence>
<evidence type="ECO:0000259" key="8">
    <source>
        <dbReference type="PROSITE" id="PS50089"/>
    </source>
</evidence>
<dbReference type="Gene3D" id="3.30.40.10">
    <property type="entry name" value="Zinc/RING finger domain, C3HC4 (zinc finger)"/>
    <property type="match status" value="1"/>
</dbReference>
<dbReference type="PROSITE" id="PS50089">
    <property type="entry name" value="ZF_RING_2"/>
    <property type="match status" value="1"/>
</dbReference>
<evidence type="ECO:0000256" key="7">
    <source>
        <dbReference type="SAM" id="MobiDB-lite"/>
    </source>
</evidence>
<feature type="region of interest" description="Disordered" evidence="7">
    <location>
        <begin position="392"/>
        <end position="539"/>
    </location>
</feature>
<feature type="compositionally biased region" description="Polar residues" evidence="7">
    <location>
        <begin position="169"/>
        <end position="178"/>
    </location>
</feature>
<feature type="region of interest" description="Disordered" evidence="7">
    <location>
        <begin position="557"/>
        <end position="605"/>
    </location>
</feature>
<dbReference type="SUPFAM" id="SSF57924">
    <property type="entry name" value="Inhibitor of apoptosis (IAP) repeat"/>
    <property type="match status" value="2"/>
</dbReference>
<dbReference type="AlphaFoldDB" id="V9SG28"/>
<organism evidence="9">
    <name type="scientific">Palaemon carinicauda</name>
    <name type="common">Ridgetail white prawn</name>
    <name type="synonym">Exopalaemon carinicauda</name>
    <dbReference type="NCBI Taxonomy" id="392227"/>
    <lineage>
        <taxon>Eukaryota</taxon>
        <taxon>Metazoa</taxon>
        <taxon>Ecdysozoa</taxon>
        <taxon>Arthropoda</taxon>
        <taxon>Crustacea</taxon>
        <taxon>Multicrustacea</taxon>
        <taxon>Malacostraca</taxon>
        <taxon>Eumalacostraca</taxon>
        <taxon>Eucarida</taxon>
        <taxon>Decapoda</taxon>
        <taxon>Pleocyemata</taxon>
        <taxon>Caridea</taxon>
        <taxon>Palaemonoidea</taxon>
        <taxon>Palaemonidae</taxon>
        <taxon>Palaemon</taxon>
    </lineage>
</organism>
<evidence type="ECO:0000256" key="6">
    <source>
        <dbReference type="PROSITE-ProRule" id="PRU00175"/>
    </source>
</evidence>
<comment type="similarity">
    <text evidence="1">Belongs to the IAP family.</text>
</comment>
<keyword evidence="4 6" id="KW-0863">Zinc-finger</keyword>
<dbReference type="GO" id="GO:0008270">
    <property type="term" value="F:zinc ion binding"/>
    <property type="evidence" value="ECO:0007669"/>
    <property type="project" value="UniProtKB-KW"/>
</dbReference>
<feature type="region of interest" description="Disordered" evidence="7">
    <location>
        <begin position="160"/>
        <end position="187"/>
    </location>
</feature>
<dbReference type="GO" id="GO:0043027">
    <property type="term" value="F:cysteine-type endopeptidase inhibitor activity involved in apoptotic process"/>
    <property type="evidence" value="ECO:0007669"/>
    <property type="project" value="TreeGrafter"/>
</dbReference>
<dbReference type="FunFam" id="1.10.1170.10:FF:000002">
    <property type="entry name" value="Baculoviral IAP repeat containing 7"/>
    <property type="match status" value="1"/>
</dbReference>
<name>V9SG28_PALCI</name>
<dbReference type="InterPro" id="IPR050784">
    <property type="entry name" value="IAP"/>
</dbReference>
<dbReference type="GO" id="GO:0043066">
    <property type="term" value="P:negative regulation of apoptotic process"/>
    <property type="evidence" value="ECO:0007669"/>
    <property type="project" value="TreeGrafter"/>
</dbReference>
<dbReference type="SMART" id="SM00238">
    <property type="entry name" value="BIR"/>
    <property type="match status" value="2"/>
</dbReference>
<evidence type="ECO:0000256" key="1">
    <source>
        <dbReference type="ARBA" id="ARBA00006672"/>
    </source>
</evidence>
<feature type="compositionally biased region" description="Basic and acidic residues" evidence="7">
    <location>
        <begin position="571"/>
        <end position="587"/>
    </location>
</feature>
<proteinExistence type="evidence at transcript level"/>
<dbReference type="Gene3D" id="1.10.8.10">
    <property type="entry name" value="DNA helicase RuvA subunit, C-terminal domain"/>
    <property type="match status" value="1"/>
</dbReference>
<dbReference type="Pfam" id="PF13920">
    <property type="entry name" value="zf-C3HC4_3"/>
    <property type="match status" value="1"/>
</dbReference>
<dbReference type="FunFam" id="1.10.1170.10:FF:000003">
    <property type="entry name" value="E3 ubiquitin-protein ligase XIAP"/>
    <property type="match status" value="1"/>
</dbReference>
<feature type="compositionally biased region" description="Low complexity" evidence="7">
    <location>
        <begin position="475"/>
        <end position="492"/>
    </location>
</feature>
<accession>V9SG28</accession>
<dbReference type="InterPro" id="IPR001370">
    <property type="entry name" value="BIR_rpt"/>
</dbReference>
<dbReference type="PANTHER" id="PTHR10044:SF139">
    <property type="entry name" value="DEATH-ASSOCIATED INHIBITOR OF APOPTOSIS 2"/>
    <property type="match status" value="1"/>
</dbReference>
<dbReference type="PROSITE" id="PS50143">
    <property type="entry name" value="BIR_REPEAT_2"/>
    <property type="match status" value="3"/>
</dbReference>
<evidence type="ECO:0000256" key="2">
    <source>
        <dbReference type="ARBA" id="ARBA00022703"/>
    </source>
</evidence>
<feature type="domain" description="RING-type" evidence="8">
    <location>
        <begin position="618"/>
        <end position="653"/>
    </location>
</feature>
<protein>
    <submittedName>
        <fullName evidence="9">Inhibitor of apoptosis protein</fullName>
    </submittedName>
</protein>
<dbReference type="Pfam" id="PF00653">
    <property type="entry name" value="BIR"/>
    <property type="match status" value="2"/>
</dbReference>
<dbReference type="GO" id="GO:0005634">
    <property type="term" value="C:nucleus"/>
    <property type="evidence" value="ECO:0007669"/>
    <property type="project" value="TreeGrafter"/>
</dbReference>
<evidence type="ECO:0000256" key="3">
    <source>
        <dbReference type="ARBA" id="ARBA00022723"/>
    </source>
</evidence>
<dbReference type="GO" id="GO:0051726">
    <property type="term" value="P:regulation of cell cycle"/>
    <property type="evidence" value="ECO:0007669"/>
    <property type="project" value="TreeGrafter"/>
</dbReference>
<dbReference type="InterPro" id="IPR001841">
    <property type="entry name" value="Znf_RING"/>
</dbReference>
<dbReference type="PANTHER" id="PTHR10044">
    <property type="entry name" value="INHIBITOR OF APOPTOSIS"/>
    <property type="match status" value="1"/>
</dbReference>
<dbReference type="GO" id="GO:0031398">
    <property type="term" value="P:positive regulation of protein ubiquitination"/>
    <property type="evidence" value="ECO:0007669"/>
    <property type="project" value="TreeGrafter"/>
</dbReference>
<dbReference type="EMBL" id="KF696668">
    <property type="protein sequence ID" value="AHC55308.1"/>
    <property type="molecule type" value="mRNA"/>
</dbReference>
<dbReference type="InterPro" id="IPR013083">
    <property type="entry name" value="Znf_RING/FYVE/PHD"/>
</dbReference>
<dbReference type="CDD" id="cd00022">
    <property type="entry name" value="BIR"/>
    <property type="match status" value="2"/>
</dbReference>
<dbReference type="Gene3D" id="1.10.1170.10">
    <property type="entry name" value="Inhibitor Of Apoptosis Protein (2mihbC-IAP-1), Chain A"/>
    <property type="match status" value="2"/>
</dbReference>
<keyword evidence="3" id="KW-0479">Metal-binding</keyword>
<evidence type="ECO:0000256" key="4">
    <source>
        <dbReference type="ARBA" id="ARBA00022771"/>
    </source>
</evidence>
<keyword evidence="2" id="KW-0053">Apoptosis</keyword>